<dbReference type="EMBL" id="JAMPKK010000016">
    <property type="protein sequence ID" value="MEP0864715.1"/>
    <property type="molecule type" value="Genomic_DNA"/>
</dbReference>
<gene>
    <name evidence="1" type="ORF">NDI37_09555</name>
</gene>
<reference evidence="1 2" key="1">
    <citation type="submission" date="2022-04" db="EMBL/GenBank/DDBJ databases">
        <title>Positive selection, recombination, and allopatry shape intraspecific diversity of widespread and dominant cyanobacteria.</title>
        <authorList>
            <person name="Wei J."/>
            <person name="Shu W."/>
            <person name="Hu C."/>
        </authorList>
    </citation>
    <scope>NUCLEOTIDE SEQUENCE [LARGE SCALE GENOMIC DNA]</scope>
    <source>
        <strain evidence="1 2">GB2-A5</strain>
    </source>
</reference>
<keyword evidence="2" id="KW-1185">Reference proteome</keyword>
<protein>
    <submittedName>
        <fullName evidence="1">Uncharacterized protein</fullName>
    </submittedName>
</protein>
<comment type="caution">
    <text evidence="1">The sequence shown here is derived from an EMBL/GenBank/DDBJ whole genome shotgun (WGS) entry which is preliminary data.</text>
</comment>
<evidence type="ECO:0000313" key="2">
    <source>
        <dbReference type="Proteomes" id="UP001442494"/>
    </source>
</evidence>
<dbReference type="Proteomes" id="UP001442494">
    <property type="component" value="Unassembled WGS sequence"/>
</dbReference>
<name>A0ABV0JMP8_9CYAN</name>
<accession>A0ABV0JMP8</accession>
<sequence>MAPENKLNAGIYHKTFIFNPIYPPRPLLSLEAWVGIAAYSLRLTDSAGVLFNTSDAGIFR</sequence>
<organism evidence="1 2">
    <name type="scientific">Funiculus sociatus GB2-A5</name>
    <dbReference type="NCBI Taxonomy" id="2933946"/>
    <lineage>
        <taxon>Bacteria</taxon>
        <taxon>Bacillati</taxon>
        <taxon>Cyanobacteriota</taxon>
        <taxon>Cyanophyceae</taxon>
        <taxon>Coleofasciculales</taxon>
        <taxon>Coleofasciculaceae</taxon>
        <taxon>Funiculus</taxon>
    </lineage>
</organism>
<evidence type="ECO:0000313" key="1">
    <source>
        <dbReference type="EMBL" id="MEP0864715.1"/>
    </source>
</evidence>
<proteinExistence type="predicted"/>